<evidence type="ECO:0000313" key="10">
    <source>
        <dbReference type="Proteomes" id="UP001500016"/>
    </source>
</evidence>
<feature type="transmembrane region" description="Helical" evidence="8">
    <location>
        <begin position="97"/>
        <end position="124"/>
    </location>
</feature>
<evidence type="ECO:0000313" key="9">
    <source>
        <dbReference type="EMBL" id="GAA2080689.1"/>
    </source>
</evidence>
<dbReference type="EMBL" id="BAAAPE010000009">
    <property type="protein sequence ID" value="GAA2080689.1"/>
    <property type="molecule type" value="Genomic_DNA"/>
</dbReference>
<evidence type="ECO:0000256" key="2">
    <source>
        <dbReference type="ARBA" id="ARBA00006679"/>
    </source>
</evidence>
<keyword evidence="5 8" id="KW-1133">Transmembrane helix</keyword>
<comment type="similarity">
    <text evidence="2">Belongs to the DoxX family.</text>
</comment>
<name>A0ABP5HNY8_9ACTN</name>
<feature type="transmembrane region" description="Helical" evidence="8">
    <location>
        <begin position="72"/>
        <end position="90"/>
    </location>
</feature>
<sequence length="191" mass="19273">MNSPDVTLSDSPTSPHTPRSRAAAPPAADSSTGLDTGLLVIRLVVGLSLAAHGTQKLFGWFDGNGLDGTEQFFASVGYPSAGAMAVVAGLTEALGGLGLALGLLTPLAGAAVLGTMINAIAVTWDDGYLSPDGFEYAFVLAAAAGALALTGPGRYAVDRALPVLREHRVSHGVFAVTLAAVTATVVLLMRS</sequence>
<evidence type="ECO:0000256" key="4">
    <source>
        <dbReference type="ARBA" id="ARBA00022692"/>
    </source>
</evidence>
<keyword evidence="6 8" id="KW-0472">Membrane</keyword>
<accession>A0ABP5HNY8</accession>
<protein>
    <submittedName>
        <fullName evidence="9">DoxX family membrane protein</fullName>
    </submittedName>
</protein>
<dbReference type="PANTHER" id="PTHR33452:SF1">
    <property type="entry name" value="INNER MEMBRANE PROTEIN YPHA-RELATED"/>
    <property type="match status" value="1"/>
</dbReference>
<proteinExistence type="inferred from homology"/>
<dbReference type="RefSeq" id="WP_344529828.1">
    <property type="nucleotide sequence ID" value="NZ_BAAAPE010000009.1"/>
</dbReference>
<evidence type="ECO:0000256" key="8">
    <source>
        <dbReference type="SAM" id="Phobius"/>
    </source>
</evidence>
<dbReference type="InterPro" id="IPR032808">
    <property type="entry name" value="DoxX"/>
</dbReference>
<feature type="compositionally biased region" description="Polar residues" evidence="7">
    <location>
        <begin position="1"/>
        <end position="13"/>
    </location>
</feature>
<organism evidence="9 10">
    <name type="scientific">Streptomyces albiaxialis</name>
    <dbReference type="NCBI Taxonomy" id="329523"/>
    <lineage>
        <taxon>Bacteria</taxon>
        <taxon>Bacillati</taxon>
        <taxon>Actinomycetota</taxon>
        <taxon>Actinomycetes</taxon>
        <taxon>Kitasatosporales</taxon>
        <taxon>Streptomycetaceae</taxon>
        <taxon>Streptomyces</taxon>
    </lineage>
</organism>
<keyword evidence="10" id="KW-1185">Reference proteome</keyword>
<evidence type="ECO:0000256" key="7">
    <source>
        <dbReference type="SAM" id="MobiDB-lite"/>
    </source>
</evidence>
<comment type="caution">
    <text evidence="9">The sequence shown here is derived from an EMBL/GenBank/DDBJ whole genome shotgun (WGS) entry which is preliminary data.</text>
</comment>
<feature type="region of interest" description="Disordered" evidence="7">
    <location>
        <begin position="1"/>
        <end position="31"/>
    </location>
</feature>
<gene>
    <name evidence="9" type="ORF">GCM10009801_39100</name>
</gene>
<feature type="transmembrane region" description="Helical" evidence="8">
    <location>
        <begin position="136"/>
        <end position="157"/>
    </location>
</feature>
<evidence type="ECO:0000256" key="1">
    <source>
        <dbReference type="ARBA" id="ARBA00004651"/>
    </source>
</evidence>
<evidence type="ECO:0000256" key="3">
    <source>
        <dbReference type="ARBA" id="ARBA00022475"/>
    </source>
</evidence>
<dbReference type="Proteomes" id="UP001500016">
    <property type="component" value="Unassembled WGS sequence"/>
</dbReference>
<dbReference type="PANTHER" id="PTHR33452">
    <property type="entry name" value="OXIDOREDUCTASE CATD-RELATED"/>
    <property type="match status" value="1"/>
</dbReference>
<evidence type="ECO:0000256" key="6">
    <source>
        <dbReference type="ARBA" id="ARBA00023136"/>
    </source>
</evidence>
<keyword evidence="3" id="KW-1003">Cell membrane</keyword>
<feature type="transmembrane region" description="Helical" evidence="8">
    <location>
        <begin position="169"/>
        <end position="189"/>
    </location>
</feature>
<comment type="subcellular location">
    <subcellularLocation>
        <location evidence="1">Cell membrane</location>
        <topology evidence="1">Multi-pass membrane protein</topology>
    </subcellularLocation>
</comment>
<feature type="compositionally biased region" description="Low complexity" evidence="7">
    <location>
        <begin position="14"/>
        <end position="31"/>
    </location>
</feature>
<evidence type="ECO:0000256" key="5">
    <source>
        <dbReference type="ARBA" id="ARBA00022989"/>
    </source>
</evidence>
<keyword evidence="4 8" id="KW-0812">Transmembrane</keyword>
<dbReference type="Pfam" id="PF07681">
    <property type="entry name" value="DoxX"/>
    <property type="match status" value="1"/>
</dbReference>
<dbReference type="InterPro" id="IPR051907">
    <property type="entry name" value="DoxX-like_oxidoreductase"/>
</dbReference>
<reference evidence="10" key="1">
    <citation type="journal article" date="2019" name="Int. J. Syst. Evol. Microbiol.">
        <title>The Global Catalogue of Microorganisms (GCM) 10K type strain sequencing project: providing services to taxonomists for standard genome sequencing and annotation.</title>
        <authorList>
            <consortium name="The Broad Institute Genomics Platform"/>
            <consortium name="The Broad Institute Genome Sequencing Center for Infectious Disease"/>
            <person name="Wu L."/>
            <person name="Ma J."/>
        </authorList>
    </citation>
    <scope>NUCLEOTIDE SEQUENCE [LARGE SCALE GENOMIC DNA]</scope>
    <source>
        <strain evidence="10">JCM 15478</strain>
    </source>
</reference>